<reference evidence="1" key="1">
    <citation type="submission" date="2014-09" db="EMBL/GenBank/DDBJ databases">
        <authorList>
            <person name="Magalhaes I.L.F."/>
            <person name="Oliveira U."/>
            <person name="Santos F.R."/>
            <person name="Vidigal T.H.D.A."/>
            <person name="Brescovit A.D."/>
            <person name="Santos A.J."/>
        </authorList>
    </citation>
    <scope>NUCLEOTIDE SEQUENCE</scope>
    <source>
        <tissue evidence="1">Shoot tissue taken approximately 20 cm above the soil surface</tissue>
    </source>
</reference>
<protein>
    <submittedName>
        <fullName evidence="1">Uncharacterized protein</fullName>
    </submittedName>
</protein>
<name>A0A0A9FJG9_ARUDO</name>
<dbReference type="EMBL" id="GBRH01186507">
    <property type="protein sequence ID" value="JAE11389.1"/>
    <property type="molecule type" value="Transcribed_RNA"/>
</dbReference>
<proteinExistence type="predicted"/>
<sequence length="11" mass="1296">MQITLSAKQYL</sequence>
<accession>A0A0A9FJG9</accession>
<organism evidence="1">
    <name type="scientific">Arundo donax</name>
    <name type="common">Giant reed</name>
    <name type="synonym">Donax arundinaceus</name>
    <dbReference type="NCBI Taxonomy" id="35708"/>
    <lineage>
        <taxon>Eukaryota</taxon>
        <taxon>Viridiplantae</taxon>
        <taxon>Streptophyta</taxon>
        <taxon>Embryophyta</taxon>
        <taxon>Tracheophyta</taxon>
        <taxon>Spermatophyta</taxon>
        <taxon>Magnoliopsida</taxon>
        <taxon>Liliopsida</taxon>
        <taxon>Poales</taxon>
        <taxon>Poaceae</taxon>
        <taxon>PACMAD clade</taxon>
        <taxon>Arundinoideae</taxon>
        <taxon>Arundineae</taxon>
        <taxon>Arundo</taxon>
    </lineage>
</organism>
<reference evidence="1" key="2">
    <citation type="journal article" date="2015" name="Data Brief">
        <title>Shoot transcriptome of the giant reed, Arundo donax.</title>
        <authorList>
            <person name="Barrero R.A."/>
            <person name="Guerrero F.D."/>
            <person name="Moolhuijzen P."/>
            <person name="Goolsby J.A."/>
            <person name="Tidwell J."/>
            <person name="Bellgard S.E."/>
            <person name="Bellgard M.I."/>
        </authorList>
    </citation>
    <scope>NUCLEOTIDE SEQUENCE</scope>
    <source>
        <tissue evidence="1">Shoot tissue taken approximately 20 cm above the soil surface</tissue>
    </source>
</reference>
<evidence type="ECO:0000313" key="1">
    <source>
        <dbReference type="EMBL" id="JAE11389.1"/>
    </source>
</evidence>